<feature type="chain" id="PRO_5005187939" description="MMS19 nucleotide excision repair protein" evidence="1">
    <location>
        <begin position="26"/>
        <end position="710"/>
    </location>
</feature>
<evidence type="ECO:0000313" key="3">
    <source>
        <dbReference type="Proteomes" id="UP000041254"/>
    </source>
</evidence>
<organism evidence="2 3">
    <name type="scientific">Vitrella brassicaformis (strain CCMP3155)</name>
    <dbReference type="NCBI Taxonomy" id="1169540"/>
    <lineage>
        <taxon>Eukaryota</taxon>
        <taxon>Sar</taxon>
        <taxon>Alveolata</taxon>
        <taxon>Colpodellida</taxon>
        <taxon>Vitrellaceae</taxon>
        <taxon>Vitrella</taxon>
    </lineage>
</organism>
<dbReference type="VEuPathDB" id="CryptoDB:Vbra_14279"/>
<proteinExistence type="predicted"/>
<keyword evidence="1" id="KW-0732">Signal</keyword>
<gene>
    <name evidence="2" type="ORF">Vbra_14279</name>
</gene>
<feature type="signal peptide" evidence="1">
    <location>
        <begin position="1"/>
        <end position="25"/>
    </location>
</feature>
<accession>A0A0G4F193</accession>
<evidence type="ECO:0008006" key="4">
    <source>
        <dbReference type="Google" id="ProtNLM"/>
    </source>
</evidence>
<dbReference type="Proteomes" id="UP000041254">
    <property type="component" value="Unassembled WGS sequence"/>
</dbReference>
<dbReference type="InParanoid" id="A0A0G4F193"/>
<dbReference type="EMBL" id="CDMY01000362">
    <property type="protein sequence ID" value="CEM05659.1"/>
    <property type="molecule type" value="Genomic_DNA"/>
</dbReference>
<keyword evidence="3" id="KW-1185">Reference proteome</keyword>
<name>A0A0G4F193_VITBC</name>
<protein>
    <recommendedName>
        <fullName evidence="4">MMS19 nucleotide excision repair protein</fullName>
    </recommendedName>
</protein>
<evidence type="ECO:0000256" key="1">
    <source>
        <dbReference type="SAM" id="SignalP"/>
    </source>
</evidence>
<evidence type="ECO:0000313" key="2">
    <source>
        <dbReference type="EMBL" id="CEM05659.1"/>
    </source>
</evidence>
<sequence>MAPRVVWWLLPVLLVLSSERQLCNGDASIARGHSTGPFPASVLLLDSLFIALLANETTRPQSLLLLGVLNTTVNSLAALPGGGALTDTEMASELLLPALNALARPLHENGTKERVDDSAAAQVSGLLAISDGPRQQRNDGNDCSAVALTVFAAINDTYERLLRGKALSNGTDDQLQVETERAVLDMLERIVTAVAEAGAGSDDLVAISIRLLSATFGDAFGNRPAKTPSIDAQGTQDFLAVLHVIFKASLSPILQHAAGKVAVEALLAGWRDFLVSPTVSEAHEAVLFLFSPLMDASAGARLDISRATGLAAFLLPSALNDVIAAMEETQDTSDGDPTAIGAFIGHIFALLQPSCSSADEGTSGASMATTALFDSLEALLGGPSTYHLSFPLESALNGAVNCTNCTYDPYASLAIDLLDTYMTPSSTQKRKLGSPSIDATQAAQLLEGIVLANSTSKVAISTLDGLVDALGPVLLSQNETADTALLLINSTLTTILESADPHTDFFAMASLLFIGFQSLASILHDPDAYENLTRRTDLLLSETAFRSLFDADEVDYGASTDSLQSSLLDPVEEFFQDLEFYGLKLTRGGICRLFFSFGLGLGVLGFFLHRILPALANNKLLPRRVADHIALHYPFYGMRSSASADQGVRRGALLQRVSVWLLQLLHLGAESDLNEGKLRICGSLRHKNKEPMDQHTAPYHLSVVIVRVMD</sequence>
<dbReference type="AlphaFoldDB" id="A0A0G4F193"/>
<reference evidence="2 3" key="1">
    <citation type="submission" date="2014-11" db="EMBL/GenBank/DDBJ databases">
        <authorList>
            <person name="Zhu J."/>
            <person name="Qi W."/>
            <person name="Song R."/>
        </authorList>
    </citation>
    <scope>NUCLEOTIDE SEQUENCE [LARGE SCALE GENOMIC DNA]</scope>
</reference>